<organism evidence="1 2">
    <name type="scientific">Rossellomorea marisflavi</name>
    <dbReference type="NCBI Taxonomy" id="189381"/>
    <lineage>
        <taxon>Bacteria</taxon>
        <taxon>Bacillati</taxon>
        <taxon>Bacillota</taxon>
        <taxon>Bacilli</taxon>
        <taxon>Bacillales</taxon>
        <taxon>Bacillaceae</taxon>
        <taxon>Rossellomorea</taxon>
    </lineage>
</organism>
<gene>
    <name evidence="1" type="ORF">AF331_05505</name>
</gene>
<dbReference type="PATRIC" id="fig|189381.12.peg.1236"/>
<evidence type="ECO:0008006" key="3">
    <source>
        <dbReference type="Google" id="ProtNLM"/>
    </source>
</evidence>
<reference evidence="2" key="1">
    <citation type="submission" date="2015-07" db="EMBL/GenBank/DDBJ databases">
        <title>Fjat-14235 jcm11544.</title>
        <authorList>
            <person name="Liu B."/>
            <person name="Wang J."/>
            <person name="Zhu Y."/>
            <person name="Liu G."/>
            <person name="Chen Q."/>
            <person name="Chen Z."/>
            <person name="Lan J."/>
            <person name="Che J."/>
            <person name="Ge C."/>
            <person name="Shi H."/>
            <person name="Pan Z."/>
            <person name="Liu X."/>
        </authorList>
    </citation>
    <scope>NUCLEOTIDE SEQUENCE [LARGE SCALE GENOMIC DNA]</scope>
    <source>
        <strain evidence="2">JCM 11544</strain>
    </source>
</reference>
<evidence type="ECO:0000313" key="2">
    <source>
        <dbReference type="Proteomes" id="UP000037405"/>
    </source>
</evidence>
<dbReference type="Pfam" id="PF13076">
    <property type="entry name" value="Fur_reg_FbpA"/>
    <property type="match status" value="1"/>
</dbReference>
<dbReference type="EMBL" id="LGUE01000001">
    <property type="protein sequence ID" value="KON91928.1"/>
    <property type="molecule type" value="Genomic_DNA"/>
</dbReference>
<keyword evidence="2" id="KW-1185">Reference proteome</keyword>
<evidence type="ECO:0000313" key="1">
    <source>
        <dbReference type="EMBL" id="KON91928.1"/>
    </source>
</evidence>
<sequence length="66" mass="7955">MMETTQRRNELINKLIVHKVYKKGERQLFELTLEELEEEFRSVKKECHPHTESGSIHWINCNKVTD</sequence>
<dbReference type="Proteomes" id="UP000037405">
    <property type="component" value="Unassembled WGS sequence"/>
</dbReference>
<dbReference type="AlphaFoldDB" id="A0A0M0GQ68"/>
<comment type="caution">
    <text evidence="1">The sequence shown here is derived from an EMBL/GenBank/DDBJ whole genome shotgun (WGS) entry which is preliminary data.</text>
</comment>
<proteinExistence type="predicted"/>
<accession>A0A0M0GQ68</accession>
<name>A0A0M0GQ68_9BACI</name>
<dbReference type="InterPro" id="IPR025072">
    <property type="entry name" value="Fur_reg_FbpA"/>
</dbReference>
<protein>
    <recommendedName>
        <fullName evidence="3">Fur-regulated basic protein FbpA</fullName>
    </recommendedName>
</protein>